<evidence type="ECO:0000256" key="10">
    <source>
        <dbReference type="ARBA" id="ARBA00042182"/>
    </source>
</evidence>
<accession>A0A1G9Y7V6</accession>
<comment type="similarity">
    <text evidence="2 13">Belongs to the enoyl-CoA hydratase/isomerase family.</text>
</comment>
<dbReference type="PANTHER" id="PTHR11941:SF27">
    <property type="entry name" value="ETHYLMALONYL-COA DECARBOXYLASE"/>
    <property type="match status" value="1"/>
</dbReference>
<organism evidence="14 15">
    <name type="scientific">Tenuibacillus multivorans</name>
    <dbReference type="NCBI Taxonomy" id="237069"/>
    <lineage>
        <taxon>Bacteria</taxon>
        <taxon>Bacillati</taxon>
        <taxon>Bacillota</taxon>
        <taxon>Bacilli</taxon>
        <taxon>Bacillales</taxon>
        <taxon>Bacillaceae</taxon>
        <taxon>Tenuibacillus</taxon>
    </lineage>
</organism>
<dbReference type="CDD" id="cd06558">
    <property type="entry name" value="crotonase-like"/>
    <property type="match status" value="1"/>
</dbReference>
<evidence type="ECO:0000256" key="8">
    <source>
        <dbReference type="ARBA" id="ARBA00039903"/>
    </source>
</evidence>
<evidence type="ECO:0000256" key="12">
    <source>
        <dbReference type="ARBA" id="ARBA00056546"/>
    </source>
</evidence>
<dbReference type="STRING" id="237069.SAMN05216498_1276"/>
<dbReference type="AlphaFoldDB" id="A0A1G9Y7V6"/>
<dbReference type="SUPFAM" id="SSF52096">
    <property type="entry name" value="ClpP/crotonase"/>
    <property type="match status" value="1"/>
</dbReference>
<gene>
    <name evidence="14" type="ORF">SAMN05216498_1276</name>
</gene>
<dbReference type="InterPro" id="IPR029045">
    <property type="entry name" value="ClpP/crotonase-like_dom_sf"/>
</dbReference>
<comment type="catalytic activity">
    <reaction evidence="11">
        <text>(S)-methylmalonyl-CoA + H(+) = propanoyl-CoA + CO2</text>
        <dbReference type="Rhea" id="RHEA:61340"/>
        <dbReference type="ChEBI" id="CHEBI:15378"/>
        <dbReference type="ChEBI" id="CHEBI:16526"/>
        <dbReference type="ChEBI" id="CHEBI:57327"/>
        <dbReference type="ChEBI" id="CHEBI:57392"/>
        <dbReference type="EC" id="4.1.1.94"/>
    </reaction>
    <physiologicalReaction direction="left-to-right" evidence="11">
        <dbReference type="Rhea" id="RHEA:61341"/>
    </physiologicalReaction>
</comment>
<protein>
    <recommendedName>
        <fullName evidence="8">Ethylmalonyl-CoA decarboxylase</fullName>
        <ecNumber evidence="7">4.1.1.94</ecNumber>
    </recommendedName>
    <alternativeName>
        <fullName evidence="10">Enoyl-CoA hydratase domain-containing protein 1</fullName>
    </alternativeName>
    <alternativeName>
        <fullName evidence="9">Methylmalonyl-CoA decarboxylase</fullName>
    </alternativeName>
</protein>
<evidence type="ECO:0000256" key="4">
    <source>
        <dbReference type="ARBA" id="ARBA00023239"/>
    </source>
</evidence>
<comment type="function">
    <text evidence="12">Decarboxylates ethylmalonyl-CoA, a potentially toxic metabolite, to form butyryl-CoA, suggesting it might be involved in metabolite proofreading. Acts preferentially on (S)-ethylmalonyl-CoA but also has some activity on the (R)-isomer. Also has methylmalonyl-CoA decarboxylase activity at lower level.</text>
</comment>
<dbReference type="RefSeq" id="WP_093855773.1">
    <property type="nucleotide sequence ID" value="NZ_BJVZ01000001.1"/>
</dbReference>
<evidence type="ECO:0000256" key="9">
    <source>
        <dbReference type="ARBA" id="ARBA00042052"/>
    </source>
</evidence>
<dbReference type="GO" id="GO:0004492">
    <property type="term" value="F:methyl/ethyl malonyl-CoA decarboxylase activity"/>
    <property type="evidence" value="ECO:0007669"/>
    <property type="project" value="UniProtKB-EC"/>
</dbReference>
<dbReference type="InterPro" id="IPR001753">
    <property type="entry name" value="Enoyl-CoA_hydra/iso"/>
</dbReference>
<proteinExistence type="inferred from homology"/>
<dbReference type="GO" id="GO:0005829">
    <property type="term" value="C:cytosol"/>
    <property type="evidence" value="ECO:0007669"/>
    <property type="project" value="UniProtKB-SubCell"/>
</dbReference>
<evidence type="ECO:0000256" key="6">
    <source>
        <dbReference type="ARBA" id="ARBA00036541"/>
    </source>
</evidence>
<keyword evidence="4" id="KW-0456">Lyase</keyword>
<sequence>MEKEVLFEEYDEGFAVLTINRPEKMNAISLSVVDQLTRWLDKIQSYRLKFLIITGSGTKAFCAGGDLNDFHGDLDADQAYQVLEPMKNVLYKITTLPFPTIAWMNGVARGGGLEIASACDFRFAKQEGNFGFVQGKLGISTGWGGGTLLYERIHPQDAFQWLVEADIRDVQQLKEIGFIQKVITGEKIEADCGLLELFINRSYEQMTLWKQQRLQKINLDQLKEQMDQEVKACSKLWESDDHKQAVKQFFVKNGK</sequence>
<evidence type="ECO:0000256" key="13">
    <source>
        <dbReference type="RuleBase" id="RU003707"/>
    </source>
</evidence>
<keyword evidence="15" id="KW-1185">Reference proteome</keyword>
<dbReference type="PROSITE" id="PS00166">
    <property type="entry name" value="ENOYL_COA_HYDRATASE"/>
    <property type="match status" value="1"/>
</dbReference>
<evidence type="ECO:0000256" key="3">
    <source>
        <dbReference type="ARBA" id="ARBA00022490"/>
    </source>
</evidence>
<dbReference type="OrthoDB" id="9775794at2"/>
<evidence type="ECO:0000313" key="15">
    <source>
        <dbReference type="Proteomes" id="UP000199334"/>
    </source>
</evidence>
<dbReference type="InterPro" id="IPR018376">
    <property type="entry name" value="Enoyl-CoA_hyd/isom_CS"/>
</dbReference>
<reference evidence="14 15" key="1">
    <citation type="submission" date="2016-10" db="EMBL/GenBank/DDBJ databases">
        <authorList>
            <person name="de Groot N.N."/>
        </authorList>
    </citation>
    <scope>NUCLEOTIDE SEQUENCE [LARGE SCALE GENOMIC DNA]</scope>
    <source>
        <strain evidence="14 15">CGMCC 1.3442</strain>
    </source>
</reference>
<dbReference type="Gene3D" id="3.90.226.10">
    <property type="entry name" value="2-enoyl-CoA Hydratase, Chain A, domain 1"/>
    <property type="match status" value="1"/>
</dbReference>
<dbReference type="PANTHER" id="PTHR11941">
    <property type="entry name" value="ENOYL-COA HYDRATASE-RELATED"/>
    <property type="match status" value="1"/>
</dbReference>
<evidence type="ECO:0000256" key="7">
    <source>
        <dbReference type="ARBA" id="ARBA00038883"/>
    </source>
</evidence>
<evidence type="ECO:0000256" key="1">
    <source>
        <dbReference type="ARBA" id="ARBA00004514"/>
    </source>
</evidence>
<comment type="subcellular location">
    <subcellularLocation>
        <location evidence="1">Cytoplasm</location>
        <location evidence="1">Cytosol</location>
    </subcellularLocation>
</comment>
<dbReference type="GO" id="GO:0006635">
    <property type="term" value="P:fatty acid beta-oxidation"/>
    <property type="evidence" value="ECO:0007669"/>
    <property type="project" value="TreeGrafter"/>
</dbReference>
<dbReference type="Pfam" id="PF00378">
    <property type="entry name" value="ECH_1"/>
    <property type="match status" value="1"/>
</dbReference>
<dbReference type="Proteomes" id="UP000199334">
    <property type="component" value="Unassembled WGS sequence"/>
</dbReference>
<comment type="catalytic activity">
    <reaction evidence="5">
        <text>(2S)-ethylmalonyl-CoA + H(+) = butanoyl-CoA + CO2</text>
        <dbReference type="Rhea" id="RHEA:32131"/>
        <dbReference type="ChEBI" id="CHEBI:15378"/>
        <dbReference type="ChEBI" id="CHEBI:16526"/>
        <dbReference type="ChEBI" id="CHEBI:57371"/>
        <dbReference type="ChEBI" id="CHEBI:60909"/>
        <dbReference type="EC" id="4.1.1.94"/>
    </reaction>
    <physiologicalReaction direction="left-to-right" evidence="5">
        <dbReference type="Rhea" id="RHEA:32132"/>
    </physiologicalReaction>
</comment>
<dbReference type="EC" id="4.1.1.94" evidence="7"/>
<keyword evidence="3" id="KW-0963">Cytoplasm</keyword>
<name>A0A1G9Y7V6_9BACI</name>
<evidence type="ECO:0000256" key="11">
    <source>
        <dbReference type="ARBA" id="ARBA00047446"/>
    </source>
</evidence>
<evidence type="ECO:0000256" key="2">
    <source>
        <dbReference type="ARBA" id="ARBA00005254"/>
    </source>
</evidence>
<dbReference type="EMBL" id="FNIG01000002">
    <property type="protein sequence ID" value="SDN05110.1"/>
    <property type="molecule type" value="Genomic_DNA"/>
</dbReference>
<evidence type="ECO:0000256" key="5">
    <source>
        <dbReference type="ARBA" id="ARBA00036343"/>
    </source>
</evidence>
<evidence type="ECO:0000313" key="14">
    <source>
        <dbReference type="EMBL" id="SDN05110.1"/>
    </source>
</evidence>
<comment type="catalytic activity">
    <reaction evidence="6">
        <text>(2R)-ethylmalonyl-CoA + H(+) = butanoyl-CoA + CO2</text>
        <dbReference type="Rhea" id="RHEA:59540"/>
        <dbReference type="ChEBI" id="CHEBI:15378"/>
        <dbReference type="ChEBI" id="CHEBI:16526"/>
        <dbReference type="ChEBI" id="CHEBI:57371"/>
        <dbReference type="ChEBI" id="CHEBI:85316"/>
        <dbReference type="EC" id="4.1.1.94"/>
    </reaction>
    <physiologicalReaction direction="left-to-right" evidence="6">
        <dbReference type="Rhea" id="RHEA:59541"/>
    </physiologicalReaction>
</comment>